<comment type="similarity">
    <text evidence="1 11">Belongs to the small Tim family.</text>
</comment>
<protein>
    <recommendedName>
        <fullName evidence="11">Mitochondrial import inner membrane translocase subunit</fullName>
    </recommendedName>
</protein>
<dbReference type="InterPro" id="IPR035427">
    <property type="entry name" value="Tim10-like_dom_sf"/>
</dbReference>
<evidence type="ECO:0000256" key="1">
    <source>
        <dbReference type="ARBA" id="ARBA00006720"/>
    </source>
</evidence>
<evidence type="ECO:0000256" key="9">
    <source>
        <dbReference type="ARBA" id="ARBA00023136"/>
    </source>
</evidence>
<dbReference type="GO" id="GO:0015031">
    <property type="term" value="P:protein transport"/>
    <property type="evidence" value="ECO:0007669"/>
    <property type="project" value="UniProtKB-KW"/>
</dbReference>
<dbReference type="SUPFAM" id="SSF144122">
    <property type="entry name" value="Tim10-like"/>
    <property type="match status" value="1"/>
</dbReference>
<keyword evidence="10 11" id="KW-1015">Disulfide bond</keyword>
<proteinExistence type="inferred from homology"/>
<dbReference type="Proteomes" id="UP000644660">
    <property type="component" value="Unassembled WGS sequence"/>
</dbReference>
<accession>A0A8H2ZK56</accession>
<dbReference type="EMBL" id="CAEFZW010000010">
    <property type="protein sequence ID" value="CAB4256638.1"/>
    <property type="molecule type" value="Genomic_DNA"/>
</dbReference>
<reference evidence="13 14" key="1">
    <citation type="submission" date="2020-05" db="EMBL/GenBank/DDBJ databases">
        <authorList>
            <person name="Casaregola S."/>
            <person name="Devillers H."/>
            <person name="Grondin C."/>
        </authorList>
    </citation>
    <scope>NUCLEOTIDE SEQUENCE [LARGE SCALE GENOMIC DNA]</scope>
    <source>
        <strain evidence="13 14">CLIB 1767</strain>
    </source>
</reference>
<evidence type="ECO:0000256" key="4">
    <source>
        <dbReference type="ARBA" id="ARBA00022792"/>
    </source>
</evidence>
<keyword evidence="3" id="KW-0479">Metal-binding</keyword>
<dbReference type="AlphaFoldDB" id="A0A8H2ZK56"/>
<dbReference type="PANTHER" id="PTHR11038">
    <property type="entry name" value="MITOCHONDRIAL IMPORT INNER MEMBRANE TRANSLOCASE SUBUNIT TIM10"/>
    <property type="match status" value="1"/>
</dbReference>
<dbReference type="FunFam" id="1.10.287.810:FF:000011">
    <property type="entry name" value="Mitochondrial regulator of splicing 5"/>
    <property type="match status" value="1"/>
</dbReference>
<evidence type="ECO:0000256" key="3">
    <source>
        <dbReference type="ARBA" id="ARBA00022723"/>
    </source>
</evidence>
<dbReference type="RefSeq" id="XP_041408482.1">
    <property type="nucleotide sequence ID" value="XM_041552548.1"/>
</dbReference>
<name>A0A8H2ZK56_9SACH</name>
<dbReference type="GeneID" id="64859727"/>
<dbReference type="PANTHER" id="PTHR11038:SF18">
    <property type="entry name" value="MITOCHONDRIAL IMPORT INNER MEMBRANE TRANSLOCASE SUBUNIT TIM12"/>
    <property type="match status" value="1"/>
</dbReference>
<evidence type="ECO:0000256" key="8">
    <source>
        <dbReference type="ARBA" id="ARBA00023128"/>
    </source>
</evidence>
<dbReference type="Gene3D" id="1.10.287.810">
    <property type="entry name" value="Mitochondrial import inner membrane translocase subunit tim13 like domains"/>
    <property type="match status" value="1"/>
</dbReference>
<keyword evidence="7 11" id="KW-0811">Translocation</keyword>
<organism evidence="13 14">
    <name type="scientific">Maudiozyma barnettii</name>
    <dbReference type="NCBI Taxonomy" id="61262"/>
    <lineage>
        <taxon>Eukaryota</taxon>
        <taxon>Fungi</taxon>
        <taxon>Dikarya</taxon>
        <taxon>Ascomycota</taxon>
        <taxon>Saccharomycotina</taxon>
        <taxon>Saccharomycetes</taxon>
        <taxon>Saccharomycetales</taxon>
        <taxon>Saccharomycetaceae</taxon>
        <taxon>Maudiozyma</taxon>
    </lineage>
</organism>
<dbReference type="InterPro" id="IPR004217">
    <property type="entry name" value="Tim10-like"/>
</dbReference>
<comment type="domain">
    <text evidence="11">The twin CX3C motif contains 4 conserved Cys residues that form 2 disulfide bonds in the mitochondrial intermembrane space.</text>
</comment>
<keyword evidence="2 11" id="KW-0813">Transport</keyword>
<evidence type="ECO:0000256" key="11">
    <source>
        <dbReference type="RuleBase" id="RU367043"/>
    </source>
</evidence>
<gene>
    <name evidence="13" type="ORF">KABA2_10S03784</name>
</gene>
<keyword evidence="4 11" id="KW-0999">Mitochondrion inner membrane</keyword>
<keyword evidence="11" id="KW-0143">Chaperone</keyword>
<keyword evidence="8 11" id="KW-0496">Mitochondrion</keyword>
<evidence type="ECO:0000256" key="10">
    <source>
        <dbReference type="ARBA" id="ARBA00023157"/>
    </source>
</evidence>
<evidence type="ECO:0000256" key="7">
    <source>
        <dbReference type="ARBA" id="ARBA00023010"/>
    </source>
</evidence>
<comment type="subcellular location">
    <subcellularLocation>
        <location evidence="11">Mitochondrion inner membrane</location>
        <topology evidence="11">Peripheral membrane protein</topology>
        <orientation evidence="11">Intermembrane side</orientation>
    </subcellularLocation>
</comment>
<comment type="subunit">
    <text evidence="11">Heterohexamer.</text>
</comment>
<dbReference type="GO" id="GO:0005743">
    <property type="term" value="C:mitochondrial inner membrane"/>
    <property type="evidence" value="ECO:0007669"/>
    <property type="project" value="UniProtKB-SubCell"/>
</dbReference>
<dbReference type="OrthoDB" id="274922at2759"/>
<sequence length="109" mass="12088">MSMFMGSFPGQEVSQEKLDIAEVQFDAMNATFNNILKSCLEKCISRDGYSEGDLAKGEMCCIDRCVAKIHYGNRLVGGYVQSKGFGPEQYLRHYNEFKSSSSSSSSSNN</sequence>
<evidence type="ECO:0000256" key="5">
    <source>
        <dbReference type="ARBA" id="ARBA00022833"/>
    </source>
</evidence>
<feature type="domain" description="Tim10-like" evidence="12">
    <location>
        <begin position="21"/>
        <end position="81"/>
    </location>
</feature>
<keyword evidence="6 11" id="KW-0653">Protein transport</keyword>
<keyword evidence="5" id="KW-0862">Zinc</keyword>
<evidence type="ECO:0000313" key="14">
    <source>
        <dbReference type="Proteomes" id="UP000644660"/>
    </source>
</evidence>
<evidence type="ECO:0000259" key="12">
    <source>
        <dbReference type="Pfam" id="PF02953"/>
    </source>
</evidence>
<keyword evidence="9" id="KW-0472">Membrane</keyword>
<evidence type="ECO:0000256" key="6">
    <source>
        <dbReference type="ARBA" id="ARBA00022927"/>
    </source>
</evidence>
<evidence type="ECO:0000313" key="13">
    <source>
        <dbReference type="EMBL" id="CAB4256638.1"/>
    </source>
</evidence>
<comment type="function">
    <text evidence="11">Mitochondrial intermembrane chaperone that participates in the import and insertion of some multi-pass transmembrane proteins into the mitochondrial inner membrane. Also required for the transfer of beta-barrel precursors from the TOM complex to the sorting and assembly machinery (SAM complex) of the outer membrane. Acts as a chaperone-like protein that protects the hydrophobic precursors from aggregation and guide them through the mitochondrial intermembrane space.</text>
</comment>
<dbReference type="GO" id="GO:0045039">
    <property type="term" value="P:protein insertion into mitochondrial inner membrane"/>
    <property type="evidence" value="ECO:0007669"/>
    <property type="project" value="TreeGrafter"/>
</dbReference>
<dbReference type="Pfam" id="PF02953">
    <property type="entry name" value="zf-Tim10_DDP"/>
    <property type="match status" value="1"/>
</dbReference>
<comment type="caution">
    <text evidence="13">The sequence shown here is derived from an EMBL/GenBank/DDBJ whole genome shotgun (WGS) entry which is preliminary data.</text>
</comment>
<dbReference type="GO" id="GO:0046872">
    <property type="term" value="F:metal ion binding"/>
    <property type="evidence" value="ECO:0007669"/>
    <property type="project" value="UniProtKB-KW"/>
</dbReference>
<evidence type="ECO:0000256" key="2">
    <source>
        <dbReference type="ARBA" id="ARBA00022448"/>
    </source>
</evidence>
<keyword evidence="14" id="KW-1185">Reference proteome</keyword>